<comment type="caution">
    <text evidence="2">The sequence shown here is derived from an EMBL/GenBank/DDBJ whole genome shotgun (WGS) entry which is preliminary data.</text>
</comment>
<keyword evidence="1" id="KW-0472">Membrane</keyword>
<reference evidence="3" key="1">
    <citation type="journal article" date="2019" name="Int. J. Syst. Evol. Microbiol.">
        <title>The Global Catalogue of Microorganisms (GCM) 10K type strain sequencing project: providing services to taxonomists for standard genome sequencing and annotation.</title>
        <authorList>
            <consortium name="The Broad Institute Genomics Platform"/>
            <consortium name="The Broad Institute Genome Sequencing Center for Infectious Disease"/>
            <person name="Wu L."/>
            <person name="Ma J."/>
        </authorList>
    </citation>
    <scope>NUCLEOTIDE SEQUENCE [LARGE SCALE GENOMIC DNA]</scope>
    <source>
        <strain evidence="3">KCTC 42087</strain>
    </source>
</reference>
<accession>A0ABW1A576</accession>
<feature type="transmembrane region" description="Helical" evidence="1">
    <location>
        <begin position="214"/>
        <end position="236"/>
    </location>
</feature>
<dbReference type="PIRSF" id="PIRSF007580">
    <property type="entry name" value="UCP07580"/>
    <property type="match status" value="1"/>
</dbReference>
<evidence type="ECO:0000313" key="3">
    <source>
        <dbReference type="Proteomes" id="UP001596074"/>
    </source>
</evidence>
<keyword evidence="1" id="KW-1133">Transmembrane helix</keyword>
<dbReference type="PANTHER" id="PTHR39456">
    <property type="entry name" value="METAL-DEPENDENT HYDROLASE"/>
    <property type="match status" value="1"/>
</dbReference>
<gene>
    <name evidence="2" type="ORF">ACFPZN_29110</name>
</gene>
<keyword evidence="1" id="KW-0812">Transmembrane</keyword>
<name>A0ABW1A576_9ACTN</name>
<dbReference type="Proteomes" id="UP001596074">
    <property type="component" value="Unassembled WGS sequence"/>
</dbReference>
<evidence type="ECO:0000256" key="1">
    <source>
        <dbReference type="SAM" id="Phobius"/>
    </source>
</evidence>
<dbReference type="GO" id="GO:0016787">
    <property type="term" value="F:hydrolase activity"/>
    <property type="evidence" value="ECO:0007669"/>
    <property type="project" value="UniProtKB-KW"/>
</dbReference>
<dbReference type="EC" id="3.-.-.-" evidence="2"/>
<sequence>MATPSAPGTTAAPGLDERHPPIRTRRVAFDWSKTPLHWVPGDPVATHIINSFHIVLPEGEKWFIQCVKDARPHIRDERLLAEIKGFIGQEMVHARSHQGVLDRLLEAGGIDVTRITGPAGQGNTERPARMAALKERSPRRWRRRLRFELAAVASIEHYTAVLGQWIMDNRRLDEAGVDPTMLDLLRWHGAEEVEHRSVVFDVYKAMGGGYLMRVAAWVVSLFFLYWALIGGSLFLLRQDPLVKGRVTLPRFLRAYRRSVRRGHVPGVFRLLLGEAPVYLRPGHHPSKICSTPQALDYLMRSPAARAAGYDPY</sequence>
<proteinExistence type="predicted"/>
<dbReference type="PANTHER" id="PTHR39456:SF1">
    <property type="entry name" value="METAL-DEPENDENT HYDROLASE"/>
    <property type="match status" value="1"/>
</dbReference>
<protein>
    <submittedName>
        <fullName evidence="2">Metal-dependent hydrolase</fullName>
        <ecNumber evidence="2">3.-.-.-</ecNumber>
    </submittedName>
</protein>
<dbReference type="InterPro" id="IPR016516">
    <property type="entry name" value="UCP07580"/>
</dbReference>
<dbReference type="Pfam" id="PF10118">
    <property type="entry name" value="Metal_hydrol"/>
    <property type="match status" value="1"/>
</dbReference>
<organism evidence="2 3">
    <name type="scientific">Actinomadura rugatobispora</name>
    <dbReference type="NCBI Taxonomy" id="1994"/>
    <lineage>
        <taxon>Bacteria</taxon>
        <taxon>Bacillati</taxon>
        <taxon>Actinomycetota</taxon>
        <taxon>Actinomycetes</taxon>
        <taxon>Streptosporangiales</taxon>
        <taxon>Thermomonosporaceae</taxon>
        <taxon>Actinomadura</taxon>
    </lineage>
</organism>
<dbReference type="EMBL" id="JBHSON010000044">
    <property type="protein sequence ID" value="MFC5749703.1"/>
    <property type="molecule type" value="Genomic_DNA"/>
</dbReference>
<dbReference type="RefSeq" id="WP_378285425.1">
    <property type="nucleotide sequence ID" value="NZ_JBHSON010000044.1"/>
</dbReference>
<keyword evidence="3" id="KW-1185">Reference proteome</keyword>
<evidence type="ECO:0000313" key="2">
    <source>
        <dbReference type="EMBL" id="MFC5749703.1"/>
    </source>
</evidence>
<keyword evidence="2" id="KW-0378">Hydrolase</keyword>